<feature type="region of interest" description="Disordered" evidence="3">
    <location>
        <begin position="151"/>
        <end position="178"/>
    </location>
</feature>
<evidence type="ECO:0000313" key="5">
    <source>
        <dbReference type="EMBL" id="KAF0287251.1"/>
    </source>
</evidence>
<comment type="caution">
    <text evidence="5">The sequence shown here is derived from an EMBL/GenBank/DDBJ whole genome shotgun (WGS) entry which is preliminary data.</text>
</comment>
<evidence type="ECO:0000256" key="1">
    <source>
        <dbReference type="ARBA" id="ARBA00023054"/>
    </source>
</evidence>
<dbReference type="PANTHER" id="PTHR21694">
    <property type="entry name" value="COILED-COIL DOMAIN-CONTAINING PROTEIN 63"/>
    <property type="match status" value="1"/>
</dbReference>
<feature type="compositionally biased region" description="Polar residues" evidence="3">
    <location>
        <begin position="360"/>
        <end position="373"/>
    </location>
</feature>
<dbReference type="AlphaFoldDB" id="A0A6A4VCA4"/>
<accession>A0A6A4VCA4</accession>
<name>A0A6A4VCA4_AMPAM</name>
<dbReference type="EMBL" id="VIIS01002207">
    <property type="protein sequence ID" value="KAF0287251.1"/>
    <property type="molecule type" value="Genomic_DNA"/>
</dbReference>
<proteinExistence type="predicted"/>
<dbReference type="OrthoDB" id="6766775at2759"/>
<feature type="coiled-coil region" evidence="2">
    <location>
        <begin position="22"/>
        <end position="119"/>
    </location>
</feature>
<organism evidence="5 6">
    <name type="scientific">Amphibalanus amphitrite</name>
    <name type="common">Striped barnacle</name>
    <name type="synonym">Balanus amphitrite</name>
    <dbReference type="NCBI Taxonomy" id="1232801"/>
    <lineage>
        <taxon>Eukaryota</taxon>
        <taxon>Metazoa</taxon>
        <taxon>Ecdysozoa</taxon>
        <taxon>Arthropoda</taxon>
        <taxon>Crustacea</taxon>
        <taxon>Multicrustacea</taxon>
        <taxon>Cirripedia</taxon>
        <taxon>Thoracica</taxon>
        <taxon>Thoracicalcarea</taxon>
        <taxon>Balanomorpha</taxon>
        <taxon>Balanoidea</taxon>
        <taxon>Balanidae</taxon>
        <taxon>Amphibalaninae</taxon>
        <taxon>Amphibalanus</taxon>
    </lineage>
</organism>
<evidence type="ECO:0000313" key="6">
    <source>
        <dbReference type="Proteomes" id="UP000440578"/>
    </source>
</evidence>
<sequence length="450" mass="51884">MDRKKRSELEENELEGITETELARLQRQYRIMDNDRKAYYKETQTTNVKFNSMLVENNNLRSEIDHLLIERATFNKQYHKLIDRLAATKQKTSEIIDQATQAYDQRDEANSKAAALRDRNTKESVAHMTELKDLLRTLDHDHKLKEFMSTKAHERQIEEDEEKLKKKDHEKSAEKTAEETVQAYREAFRKIRDIAGETDVNNLIAQYVKMEDKNFALFNYVNELNTEVETLQEQIAMTEAEIEKTKQKDVEETENKKEQIQKLEREAQESAELADQAEQSLERYQALLRQLCQGVDQLVTETKCDRSPILELLGDNQQVTENNIMTYLTMVEQRVNDLLRVRKFIDFRRDSAEGLEDSENSPSGSIASARQQSSRMLLPQQLAAVDIKVAAPSPGDESEAESDAVPLTEDQIKEKMAVQAESAQASAQDKKKKHQRHNSAHGTSKPKPIV</sequence>
<evidence type="ECO:0000256" key="3">
    <source>
        <dbReference type="SAM" id="MobiDB-lite"/>
    </source>
</evidence>
<feature type="domain" description="ODAD1 central coiled coil region" evidence="4">
    <location>
        <begin position="44"/>
        <end position="315"/>
    </location>
</feature>
<dbReference type="InterPro" id="IPR051876">
    <property type="entry name" value="ODA-DC/CCD"/>
</dbReference>
<feature type="region of interest" description="Disordered" evidence="3">
    <location>
        <begin position="387"/>
        <end position="450"/>
    </location>
</feature>
<gene>
    <name evidence="5" type="primary">Ccdc63</name>
    <name evidence="5" type="ORF">FJT64_014309</name>
</gene>
<evidence type="ECO:0000256" key="2">
    <source>
        <dbReference type="SAM" id="Coils"/>
    </source>
</evidence>
<protein>
    <submittedName>
        <fullName evidence="5">Coiled-coil domain-containing protein 63</fullName>
    </submittedName>
</protein>
<dbReference type="Pfam" id="PF21773">
    <property type="entry name" value="ODAD1_CC"/>
    <property type="match status" value="1"/>
</dbReference>
<dbReference type="Proteomes" id="UP000440578">
    <property type="component" value="Unassembled WGS sequence"/>
</dbReference>
<dbReference type="PANTHER" id="PTHR21694:SF18">
    <property type="entry name" value="COILED-COIL DOMAIN-CONTAINING PROTEIN 63"/>
    <property type="match status" value="1"/>
</dbReference>
<reference evidence="5 6" key="1">
    <citation type="submission" date="2019-07" db="EMBL/GenBank/DDBJ databases">
        <title>Draft genome assembly of a fouling barnacle, Amphibalanus amphitrite (Darwin, 1854): The first reference genome for Thecostraca.</title>
        <authorList>
            <person name="Kim W."/>
        </authorList>
    </citation>
    <scope>NUCLEOTIDE SEQUENCE [LARGE SCALE GENOMIC DNA]</scope>
    <source>
        <strain evidence="5">SNU_AA5</strain>
        <tissue evidence="5">Soma without cirri and trophi</tissue>
    </source>
</reference>
<dbReference type="InterPro" id="IPR049258">
    <property type="entry name" value="ODAD1_CC"/>
</dbReference>
<feature type="compositionally biased region" description="Basic residues" evidence="3">
    <location>
        <begin position="430"/>
        <end position="439"/>
    </location>
</feature>
<feature type="coiled-coil region" evidence="2">
    <location>
        <begin position="221"/>
        <end position="294"/>
    </location>
</feature>
<keyword evidence="6" id="KW-1185">Reference proteome</keyword>
<evidence type="ECO:0000259" key="4">
    <source>
        <dbReference type="Pfam" id="PF21773"/>
    </source>
</evidence>
<feature type="region of interest" description="Disordered" evidence="3">
    <location>
        <begin position="352"/>
        <end position="373"/>
    </location>
</feature>
<keyword evidence="1 2" id="KW-0175">Coiled coil</keyword>